<organism evidence="2 3">
    <name type="scientific">Babesia microti (strain RI)</name>
    <dbReference type="NCBI Taxonomy" id="1133968"/>
    <lineage>
        <taxon>Eukaryota</taxon>
        <taxon>Sar</taxon>
        <taxon>Alveolata</taxon>
        <taxon>Apicomplexa</taxon>
        <taxon>Aconoidasida</taxon>
        <taxon>Piroplasmida</taxon>
        <taxon>Babesiidae</taxon>
        <taxon>Babesia</taxon>
    </lineage>
</organism>
<keyword evidence="1" id="KW-0853">WD repeat</keyword>
<dbReference type="Proteomes" id="UP000002899">
    <property type="component" value="Chromosome IV"/>
</dbReference>
<dbReference type="InterPro" id="IPR001680">
    <property type="entry name" value="WD40_rpt"/>
</dbReference>
<dbReference type="GO" id="GO:0016301">
    <property type="term" value="F:kinase activity"/>
    <property type="evidence" value="ECO:0007669"/>
    <property type="project" value="UniProtKB-KW"/>
</dbReference>
<dbReference type="VEuPathDB" id="PiroplasmaDB:BmR1_04g08460"/>
<dbReference type="PROSITE" id="PS50082">
    <property type="entry name" value="WD_REPEATS_2"/>
    <property type="match status" value="1"/>
</dbReference>
<dbReference type="InterPro" id="IPR015943">
    <property type="entry name" value="WD40/YVTN_repeat-like_dom_sf"/>
</dbReference>
<dbReference type="PANTHER" id="PTHR44675">
    <property type="entry name" value="PAK1 INTERACTING PROTEIN 1"/>
    <property type="match status" value="1"/>
</dbReference>
<gene>
    <name evidence="2" type="ORF">BmR1_04g08460</name>
</gene>
<dbReference type="GeneID" id="24426323"/>
<dbReference type="SUPFAM" id="SSF50978">
    <property type="entry name" value="WD40 repeat-like"/>
    <property type="match status" value="1"/>
</dbReference>
<dbReference type="KEGG" id="bmic:BmR1_04g08460"/>
<dbReference type="EMBL" id="LN871599">
    <property type="protein sequence ID" value="CCF75870.1"/>
    <property type="molecule type" value="Genomic_DNA"/>
</dbReference>
<reference evidence="2 3" key="2">
    <citation type="journal article" date="2013" name="PLoS ONE">
        <title>Whole genome mapping and re-organization of the nuclear and mitochondrial genomes of Babesia microti isolates.</title>
        <authorList>
            <person name="Cornillot E."/>
            <person name="Dassouli A."/>
            <person name="Garg A."/>
            <person name="Pachikara N."/>
            <person name="Randazzo S."/>
            <person name="Depoix D."/>
            <person name="Carcy B."/>
            <person name="Delbecq S."/>
            <person name="Frutos R."/>
            <person name="Silva J.C."/>
            <person name="Sutton R."/>
            <person name="Krause P.J."/>
            <person name="Mamoun C.B."/>
        </authorList>
    </citation>
    <scope>NUCLEOTIDE SEQUENCE [LARGE SCALE GENOMIC DNA]</scope>
    <source>
        <strain evidence="2 3">RI</strain>
    </source>
</reference>
<sequence length="306" mass="33898">MSKRLLLVSGCYDGGLVGLECTADNQSQSVQFNPLFKFLAHQGSVKAISIGNGILATGGTDETVCLYDINKRVTYGSLQICRGTITALAWQHELSKVKKLLVATNTGKIYLFRAHDLEEICELNAHDEQILDMAIHPKGKVFISLGKDSKLKLWDLTTNLCVYNTTLSNYASSITFSGSGNNYAFISDRNCTISSVTDQFKPIGITTTDVLTCITFIEDDTVLLGTNNGSILACLFLQSSTPRNLIKQECRLKSLKVFNMNNNTIVLAANSKGDIYCWKYINLELIQIGYFKTETRLITMQVSHMK</sequence>
<dbReference type="AlphaFoldDB" id="I7JDK9"/>
<evidence type="ECO:0000313" key="2">
    <source>
        <dbReference type="EMBL" id="CCF75870.1"/>
    </source>
</evidence>
<feature type="repeat" description="WD" evidence="1">
    <location>
        <begin position="123"/>
        <end position="164"/>
    </location>
</feature>
<dbReference type="RefSeq" id="XP_012650278.1">
    <property type="nucleotide sequence ID" value="XM_012794824.1"/>
</dbReference>
<dbReference type="SMART" id="SM00320">
    <property type="entry name" value="WD40"/>
    <property type="match status" value="3"/>
</dbReference>
<reference evidence="2 3" key="1">
    <citation type="journal article" date="2012" name="Nucleic Acids Res.">
        <title>Sequencing of the smallest Apicomplexan genome from the human pathogen Babesia microti.</title>
        <authorList>
            <person name="Cornillot E."/>
            <person name="Hadj-Kaddour K."/>
            <person name="Dassouli A."/>
            <person name="Noel B."/>
            <person name="Ranwez V."/>
            <person name="Vacherie B."/>
            <person name="Augagneur Y."/>
            <person name="Bres V."/>
            <person name="Duclos A."/>
            <person name="Randazzo S."/>
            <person name="Carcy B."/>
            <person name="Debierre-Grockiego F."/>
            <person name="Delbecq S."/>
            <person name="Moubri-Menage K."/>
            <person name="Shams-Eldin H."/>
            <person name="Usmani-Brown S."/>
            <person name="Bringaud F."/>
            <person name="Wincker P."/>
            <person name="Vivares C.P."/>
            <person name="Schwarz R.T."/>
            <person name="Schetters T.P."/>
            <person name="Krause P.J."/>
            <person name="Gorenflot A."/>
            <person name="Berry V."/>
            <person name="Barbe V."/>
            <person name="Ben Mamoun C."/>
        </authorList>
    </citation>
    <scope>NUCLEOTIDE SEQUENCE [LARGE SCALE GENOMIC DNA]</scope>
    <source>
        <strain evidence="2 3">RI</strain>
    </source>
</reference>
<dbReference type="InterPro" id="IPR036322">
    <property type="entry name" value="WD40_repeat_dom_sf"/>
</dbReference>
<protein>
    <submittedName>
        <fullName evidence="2">P21-activated protein kinase-interacting protein 1-like</fullName>
    </submittedName>
</protein>
<reference evidence="2 3" key="3">
    <citation type="journal article" date="2016" name="Sci. Rep.">
        <title>Genome-wide diversity and gene expression profiling of Babesia microti isolates identify polymorphic genes that mediate host-pathogen interactions.</title>
        <authorList>
            <person name="Silva J.C."/>
            <person name="Cornillot E."/>
            <person name="McCracken C."/>
            <person name="Usmani-Brown S."/>
            <person name="Dwivedi A."/>
            <person name="Ifeonu O.O."/>
            <person name="Crabtree J."/>
            <person name="Gotia H.T."/>
            <person name="Virji A.Z."/>
            <person name="Reynes C."/>
            <person name="Colinge J."/>
            <person name="Kumar V."/>
            <person name="Lawres L."/>
            <person name="Pazzi J.E."/>
            <person name="Pablo J.V."/>
            <person name="Hung C."/>
            <person name="Brancato J."/>
            <person name="Kumari P."/>
            <person name="Orvis J."/>
            <person name="Tretina K."/>
            <person name="Chibucos M."/>
            <person name="Ott S."/>
            <person name="Sadzewicz L."/>
            <person name="Sengamalay N."/>
            <person name="Shetty A.C."/>
            <person name="Su Q."/>
            <person name="Tallon L."/>
            <person name="Fraser C.M."/>
            <person name="Frutos R."/>
            <person name="Molina D.M."/>
            <person name="Krause P.J."/>
            <person name="Ben Mamoun C."/>
        </authorList>
    </citation>
    <scope>NUCLEOTIDE SEQUENCE [LARGE SCALE GENOMIC DNA]</scope>
    <source>
        <strain evidence="2 3">RI</strain>
    </source>
</reference>
<evidence type="ECO:0000313" key="3">
    <source>
        <dbReference type="Proteomes" id="UP000002899"/>
    </source>
</evidence>
<dbReference type="PROSITE" id="PS50294">
    <property type="entry name" value="WD_REPEATS_REGION"/>
    <property type="match status" value="1"/>
</dbReference>
<dbReference type="OrthoDB" id="308449at2759"/>
<accession>I7JDK9</accession>
<evidence type="ECO:0000256" key="1">
    <source>
        <dbReference type="PROSITE-ProRule" id="PRU00221"/>
    </source>
</evidence>
<dbReference type="PANTHER" id="PTHR44675:SF1">
    <property type="entry name" value="P21-ACTIVATED PROTEIN KINASE-INTERACTING PROTEIN 1"/>
    <property type="match status" value="1"/>
</dbReference>
<dbReference type="Gene3D" id="2.130.10.10">
    <property type="entry name" value="YVTN repeat-like/Quinoprotein amine dehydrogenase"/>
    <property type="match status" value="1"/>
</dbReference>
<dbReference type="Pfam" id="PF00400">
    <property type="entry name" value="WD40"/>
    <property type="match status" value="2"/>
</dbReference>
<name>I7JDK9_BABMR</name>
<keyword evidence="3" id="KW-1185">Reference proteome</keyword>
<proteinExistence type="predicted"/>
<dbReference type="InterPro" id="IPR051959">
    <property type="entry name" value="PAK1-Kinase_Regulator"/>
</dbReference>